<evidence type="ECO:0000256" key="2">
    <source>
        <dbReference type="ARBA" id="ARBA00004496"/>
    </source>
</evidence>
<dbReference type="GO" id="GO:0042026">
    <property type="term" value="P:protein refolding"/>
    <property type="evidence" value="ECO:0007669"/>
    <property type="project" value="UniProtKB-ARBA"/>
</dbReference>
<dbReference type="SUPFAM" id="SSF54534">
    <property type="entry name" value="FKBP-like"/>
    <property type="match status" value="1"/>
</dbReference>
<reference evidence="12" key="1">
    <citation type="submission" date="2016-10" db="EMBL/GenBank/DDBJ databases">
        <authorList>
            <person name="Varghese N."/>
            <person name="Submissions S."/>
        </authorList>
    </citation>
    <scope>NUCLEOTIDE SEQUENCE [LARGE SCALE GENOMIC DNA]</scope>
    <source>
        <strain evidence="12">Mob M</strain>
    </source>
</reference>
<dbReference type="InterPro" id="IPR046357">
    <property type="entry name" value="PPIase_dom_sf"/>
</dbReference>
<dbReference type="GO" id="GO:0005737">
    <property type="term" value="C:cytoplasm"/>
    <property type="evidence" value="ECO:0007669"/>
    <property type="project" value="UniProtKB-SubCell"/>
</dbReference>
<evidence type="ECO:0000256" key="6">
    <source>
        <dbReference type="ARBA" id="ARBA00023186"/>
    </source>
</evidence>
<dbReference type="PROSITE" id="PS50059">
    <property type="entry name" value="FKBP_PPIASE"/>
    <property type="match status" value="1"/>
</dbReference>
<dbReference type="EMBL" id="FOUJ01000001">
    <property type="protein sequence ID" value="SFM19816.1"/>
    <property type="molecule type" value="Genomic_DNA"/>
</dbReference>
<dbReference type="PROSITE" id="PS51257">
    <property type="entry name" value="PROKAR_LIPOPROTEIN"/>
    <property type="match status" value="1"/>
</dbReference>
<name>A0A1I4NWN9_9EURY</name>
<evidence type="ECO:0000313" key="12">
    <source>
        <dbReference type="Proteomes" id="UP000198535"/>
    </source>
</evidence>
<feature type="domain" description="PPIase FKBP-type" evidence="10">
    <location>
        <begin position="41"/>
        <end position="127"/>
    </location>
</feature>
<accession>A0A1I4NWN9</accession>
<comment type="catalytic activity">
    <reaction evidence="1 8 9">
        <text>[protein]-peptidylproline (omega=180) = [protein]-peptidylproline (omega=0)</text>
        <dbReference type="Rhea" id="RHEA:16237"/>
        <dbReference type="Rhea" id="RHEA-COMP:10747"/>
        <dbReference type="Rhea" id="RHEA-COMP:10748"/>
        <dbReference type="ChEBI" id="CHEBI:83833"/>
        <dbReference type="ChEBI" id="CHEBI:83834"/>
        <dbReference type="EC" id="5.2.1.8"/>
    </reaction>
</comment>
<evidence type="ECO:0000256" key="5">
    <source>
        <dbReference type="ARBA" id="ARBA00023110"/>
    </source>
</evidence>
<keyword evidence="4" id="KW-0963">Cytoplasm</keyword>
<dbReference type="Gene3D" id="3.10.50.40">
    <property type="match status" value="1"/>
</dbReference>
<evidence type="ECO:0000256" key="1">
    <source>
        <dbReference type="ARBA" id="ARBA00000971"/>
    </source>
</evidence>
<dbReference type="EC" id="5.2.1.8" evidence="9"/>
<evidence type="ECO:0000313" key="11">
    <source>
        <dbReference type="EMBL" id="SFM19816.1"/>
    </source>
</evidence>
<dbReference type="InterPro" id="IPR001179">
    <property type="entry name" value="PPIase_FKBP_dom"/>
</dbReference>
<dbReference type="GO" id="GO:0003755">
    <property type="term" value="F:peptidyl-prolyl cis-trans isomerase activity"/>
    <property type="evidence" value="ECO:0007669"/>
    <property type="project" value="UniProtKB-UniRule"/>
</dbReference>
<dbReference type="STRING" id="487685.SAMN04488696_0302"/>
<evidence type="ECO:0000256" key="3">
    <source>
        <dbReference type="ARBA" id="ARBA00006577"/>
    </source>
</evidence>
<protein>
    <recommendedName>
        <fullName evidence="9">Peptidyl-prolyl cis-trans isomerase</fullName>
        <ecNumber evidence="9">5.2.1.8</ecNumber>
    </recommendedName>
</protein>
<evidence type="ECO:0000256" key="8">
    <source>
        <dbReference type="PROSITE-ProRule" id="PRU00277"/>
    </source>
</evidence>
<sequence length="188" mass="20493">MKCIKEMNGDHVKRILFLILLFSLLVSGCTDSDTSQKVEAGDYVSVNYTGSLEDGTVFDTSIEEVAKAEDVYNPYRTYEPLSFIAGAGQMIQGFDDAVMGMEIGDKKTVTIPPEEAYGAYCPELLIPLPVDDFQSVNITPVIGQKVTYQGQVGTIVNISDVNVTIDCNHDLAGKPLIFDIELVAIEKA</sequence>
<dbReference type="Proteomes" id="UP000198535">
    <property type="component" value="Unassembled WGS sequence"/>
</dbReference>
<keyword evidence="7 8" id="KW-0413">Isomerase</keyword>
<evidence type="ECO:0000256" key="4">
    <source>
        <dbReference type="ARBA" id="ARBA00022490"/>
    </source>
</evidence>
<keyword evidence="12" id="KW-1185">Reference proteome</keyword>
<comment type="similarity">
    <text evidence="3 9">Belongs to the FKBP-type PPIase family.</text>
</comment>
<gene>
    <name evidence="11" type="ORF">SAMN04488696_0302</name>
</gene>
<keyword evidence="5 8" id="KW-0697">Rotamase</keyword>
<evidence type="ECO:0000259" key="10">
    <source>
        <dbReference type="PROSITE" id="PS50059"/>
    </source>
</evidence>
<keyword evidence="6" id="KW-0143">Chaperone</keyword>
<comment type="subcellular location">
    <subcellularLocation>
        <location evidence="2">Cytoplasm</location>
    </subcellularLocation>
</comment>
<dbReference type="Pfam" id="PF00254">
    <property type="entry name" value="FKBP_C"/>
    <property type="match status" value="1"/>
</dbReference>
<evidence type="ECO:0000256" key="7">
    <source>
        <dbReference type="ARBA" id="ARBA00023235"/>
    </source>
</evidence>
<evidence type="ECO:0000256" key="9">
    <source>
        <dbReference type="RuleBase" id="RU003915"/>
    </source>
</evidence>
<organism evidence="11 12">
    <name type="scientific">Methanolobus profundi</name>
    <dbReference type="NCBI Taxonomy" id="487685"/>
    <lineage>
        <taxon>Archaea</taxon>
        <taxon>Methanobacteriati</taxon>
        <taxon>Methanobacteriota</taxon>
        <taxon>Stenosarchaea group</taxon>
        <taxon>Methanomicrobia</taxon>
        <taxon>Methanosarcinales</taxon>
        <taxon>Methanosarcinaceae</taxon>
        <taxon>Methanolobus</taxon>
    </lineage>
</organism>
<proteinExistence type="inferred from homology"/>
<dbReference type="PANTHER" id="PTHR47861:SF3">
    <property type="entry name" value="FKBP-TYPE PEPTIDYL-PROLYL CIS-TRANS ISOMERASE SLYD"/>
    <property type="match status" value="1"/>
</dbReference>
<dbReference type="PANTHER" id="PTHR47861">
    <property type="entry name" value="FKBP-TYPE PEPTIDYL-PROLYL CIS-TRANS ISOMERASE SLYD"/>
    <property type="match status" value="1"/>
</dbReference>
<dbReference type="AlphaFoldDB" id="A0A1I4NWN9"/>